<proteinExistence type="predicted"/>
<comment type="caution">
    <text evidence="2">The sequence shown here is derived from an EMBL/GenBank/DDBJ whole genome shotgun (WGS) entry which is preliminary data.</text>
</comment>
<dbReference type="InterPro" id="IPR021457">
    <property type="entry name" value="DUF3108"/>
</dbReference>
<sequence>MMHPALLAVLPSLLALAPAVPAHGTLEIEARYAATVWAIPVGRVDLTAELGADAYAARSVSEAAGLAALFTDVRIESEVEGEIAGGRAKPARYAHDEYTGRKHRRIDMSFEGGVARSVASPDFSNWGEPPASETDRAGAIDPMTAVLLLSQSMTGRQECSGRLPVFDGRLRYDLDLRPRGREQIRTRAWQGEAIVCDAFYEPISGYTDEQRPDPGDLRHPLTLWLAPMEGGHHLPVRVQTRAGFGVHIELRSLDIAPRQ</sequence>
<keyword evidence="3" id="KW-1185">Reference proteome</keyword>
<evidence type="ECO:0000256" key="1">
    <source>
        <dbReference type="SAM" id="SignalP"/>
    </source>
</evidence>
<dbReference type="EMBL" id="SRXW01000002">
    <property type="protein sequence ID" value="TGY89192.1"/>
    <property type="molecule type" value="Genomic_DNA"/>
</dbReference>
<name>A0A4S2H200_9PROT</name>
<feature type="signal peptide" evidence="1">
    <location>
        <begin position="1"/>
        <end position="22"/>
    </location>
</feature>
<evidence type="ECO:0000313" key="2">
    <source>
        <dbReference type="EMBL" id="TGY89192.1"/>
    </source>
</evidence>
<dbReference type="Pfam" id="PF11306">
    <property type="entry name" value="DUF3108"/>
    <property type="match status" value="1"/>
</dbReference>
<organism evidence="2 3">
    <name type="scientific">Marinicauda algicola</name>
    <dbReference type="NCBI Taxonomy" id="2029849"/>
    <lineage>
        <taxon>Bacteria</taxon>
        <taxon>Pseudomonadati</taxon>
        <taxon>Pseudomonadota</taxon>
        <taxon>Alphaproteobacteria</taxon>
        <taxon>Maricaulales</taxon>
        <taxon>Maricaulaceae</taxon>
        <taxon>Marinicauda</taxon>
    </lineage>
</organism>
<dbReference type="Proteomes" id="UP000308054">
    <property type="component" value="Unassembled WGS sequence"/>
</dbReference>
<evidence type="ECO:0000313" key="3">
    <source>
        <dbReference type="Proteomes" id="UP000308054"/>
    </source>
</evidence>
<gene>
    <name evidence="2" type="ORF">E5163_08720</name>
</gene>
<dbReference type="AlphaFoldDB" id="A0A4S2H200"/>
<keyword evidence="1" id="KW-0732">Signal</keyword>
<feature type="chain" id="PRO_5020831706" evidence="1">
    <location>
        <begin position="23"/>
        <end position="259"/>
    </location>
</feature>
<accession>A0A4S2H200</accession>
<protein>
    <submittedName>
        <fullName evidence="2">DUF3108 domain-containing protein</fullName>
    </submittedName>
</protein>
<reference evidence="2 3" key="1">
    <citation type="journal article" date="2017" name="Int. J. Syst. Evol. Microbiol.">
        <title>Marinicauda algicola sp. nov., isolated from a marine red alga Rhodosorus marinus.</title>
        <authorList>
            <person name="Jeong S.E."/>
            <person name="Jeon S.H."/>
            <person name="Chun B.H."/>
            <person name="Kim D.W."/>
            <person name="Jeon C.O."/>
        </authorList>
    </citation>
    <scope>NUCLEOTIDE SEQUENCE [LARGE SCALE GENOMIC DNA]</scope>
    <source>
        <strain evidence="2 3">JCM 31718</strain>
    </source>
</reference>